<reference evidence="1" key="1">
    <citation type="submission" date="2022-05" db="EMBL/GenBank/DDBJ databases">
        <title>The Musa troglodytarum L. genome provides insights into the mechanism of non-climacteric behaviour and enrichment of carotenoids.</title>
        <authorList>
            <person name="Wang J."/>
        </authorList>
    </citation>
    <scope>NUCLEOTIDE SEQUENCE</scope>
    <source>
        <tissue evidence="1">Leaf</tissue>
    </source>
</reference>
<evidence type="ECO:0000313" key="2">
    <source>
        <dbReference type="Proteomes" id="UP001055439"/>
    </source>
</evidence>
<name>A0A9E7FT96_9LILI</name>
<dbReference type="Proteomes" id="UP001055439">
    <property type="component" value="Chromosome 4"/>
</dbReference>
<evidence type="ECO:0000313" key="1">
    <source>
        <dbReference type="EMBL" id="URD99582.1"/>
    </source>
</evidence>
<accession>A0A9E7FT96</accession>
<proteinExistence type="predicted"/>
<sequence length="114" mass="12993">MLNWPDRDLIDHQEGIKQQKGLHAIEKYISIGSTADLLQCNSKFILLGSPLCGEIPCLEYNHYGHCMYMIYEHTCGSFPWPLVDQKCALQSLLQDAVRISCYKVAEDEKRSATD</sequence>
<dbReference type="AlphaFoldDB" id="A0A9E7FT96"/>
<protein>
    <submittedName>
        <fullName evidence="1">Uncharacterized protein</fullName>
    </submittedName>
</protein>
<gene>
    <name evidence="1" type="ORF">MUK42_29497</name>
</gene>
<keyword evidence="2" id="KW-1185">Reference proteome</keyword>
<organism evidence="1 2">
    <name type="scientific">Musa troglodytarum</name>
    <name type="common">fe'i banana</name>
    <dbReference type="NCBI Taxonomy" id="320322"/>
    <lineage>
        <taxon>Eukaryota</taxon>
        <taxon>Viridiplantae</taxon>
        <taxon>Streptophyta</taxon>
        <taxon>Embryophyta</taxon>
        <taxon>Tracheophyta</taxon>
        <taxon>Spermatophyta</taxon>
        <taxon>Magnoliopsida</taxon>
        <taxon>Liliopsida</taxon>
        <taxon>Zingiberales</taxon>
        <taxon>Musaceae</taxon>
        <taxon>Musa</taxon>
    </lineage>
</organism>
<dbReference type="EMBL" id="CP097506">
    <property type="protein sequence ID" value="URD99582.1"/>
    <property type="molecule type" value="Genomic_DNA"/>
</dbReference>